<keyword evidence="4" id="KW-1185">Reference proteome</keyword>
<name>A0ABY6DC94_9RHOB</name>
<protein>
    <submittedName>
        <fullName evidence="3">Nucleotidyltransferase family protein</fullName>
    </submittedName>
</protein>
<reference evidence="3" key="1">
    <citation type="submission" date="2022-10" db="EMBL/GenBank/DDBJ databases">
        <title>Roseovarius pelagicus sp. nov., isolated from Arctic seawater.</title>
        <authorList>
            <person name="Hong Y.W."/>
            <person name="Hwang C.Y."/>
        </authorList>
    </citation>
    <scope>NUCLEOTIDE SEQUENCE</scope>
    <source>
        <strain evidence="3">HL-MP18</strain>
    </source>
</reference>
<dbReference type="InterPro" id="IPR029044">
    <property type="entry name" value="Nucleotide-diphossugar_trans"/>
</dbReference>
<feature type="domain" description="MobA-like NTP transferase" evidence="2">
    <location>
        <begin position="8"/>
        <end position="170"/>
    </location>
</feature>
<evidence type="ECO:0000313" key="3">
    <source>
        <dbReference type="EMBL" id="UXX83756.1"/>
    </source>
</evidence>
<dbReference type="PANTHER" id="PTHR43777">
    <property type="entry name" value="MOLYBDENUM COFACTOR CYTIDYLYLTRANSFERASE"/>
    <property type="match status" value="1"/>
</dbReference>
<dbReference type="Gene3D" id="3.90.550.10">
    <property type="entry name" value="Spore Coat Polysaccharide Biosynthesis Protein SpsA, Chain A"/>
    <property type="match status" value="1"/>
</dbReference>
<sequence length="201" mass="21447">MTSSLAIVVPAAGASSRMGGRDKLLELVEGVPLLTRQVGRALDTGADVFVTLRADRPLRGEALDQLPQKKLTRVPVERPQDGLSASLAAGIRALPDTVEAVMILLPDLPEIDTSDLSAMIAAQAMAPARILRAYTESGVAGHPVIFPRAWFAELWTLTGDRGAGALLRRADVIEHRLSGNRAITDLDTPEAWAAWRARTGA</sequence>
<gene>
    <name evidence="3" type="ORF">N7U68_03565</name>
</gene>
<dbReference type="Pfam" id="PF12804">
    <property type="entry name" value="NTP_transf_3"/>
    <property type="match status" value="1"/>
</dbReference>
<evidence type="ECO:0000259" key="2">
    <source>
        <dbReference type="Pfam" id="PF12804"/>
    </source>
</evidence>
<dbReference type="InterPro" id="IPR025877">
    <property type="entry name" value="MobA-like_NTP_Trfase"/>
</dbReference>
<proteinExistence type="predicted"/>
<dbReference type="CDD" id="cd04182">
    <property type="entry name" value="GT_2_like_f"/>
    <property type="match status" value="1"/>
</dbReference>
<evidence type="ECO:0000256" key="1">
    <source>
        <dbReference type="ARBA" id="ARBA00022842"/>
    </source>
</evidence>
<dbReference type="EMBL" id="CP106738">
    <property type="protein sequence ID" value="UXX83756.1"/>
    <property type="molecule type" value="Genomic_DNA"/>
</dbReference>
<dbReference type="RefSeq" id="WP_263048243.1">
    <property type="nucleotide sequence ID" value="NZ_CP106738.1"/>
</dbReference>
<dbReference type="Proteomes" id="UP001064087">
    <property type="component" value="Chromosome"/>
</dbReference>
<keyword evidence="1" id="KW-0460">Magnesium</keyword>
<dbReference type="SUPFAM" id="SSF53448">
    <property type="entry name" value="Nucleotide-diphospho-sugar transferases"/>
    <property type="match status" value="1"/>
</dbReference>
<accession>A0ABY6DC94</accession>
<organism evidence="3 4">
    <name type="scientific">Roseovarius pelagicus</name>
    <dbReference type="NCBI Taxonomy" id="2980108"/>
    <lineage>
        <taxon>Bacteria</taxon>
        <taxon>Pseudomonadati</taxon>
        <taxon>Pseudomonadota</taxon>
        <taxon>Alphaproteobacteria</taxon>
        <taxon>Rhodobacterales</taxon>
        <taxon>Roseobacteraceae</taxon>
        <taxon>Roseovarius</taxon>
    </lineage>
</organism>
<dbReference type="PANTHER" id="PTHR43777:SF1">
    <property type="entry name" value="MOLYBDENUM COFACTOR CYTIDYLYLTRANSFERASE"/>
    <property type="match status" value="1"/>
</dbReference>
<evidence type="ECO:0000313" key="4">
    <source>
        <dbReference type="Proteomes" id="UP001064087"/>
    </source>
</evidence>